<dbReference type="SUPFAM" id="SSF142695">
    <property type="entry name" value="RibA-like"/>
    <property type="match status" value="1"/>
</dbReference>
<accession>A0A1G5SCZ4</accession>
<evidence type="ECO:0000256" key="10">
    <source>
        <dbReference type="ARBA" id="ARBA00022723"/>
    </source>
</evidence>
<comment type="catalytic activity">
    <reaction evidence="1 14">
        <text>D-ribulose 5-phosphate = (2S)-2-hydroxy-3-oxobutyl phosphate + formate + H(+)</text>
        <dbReference type="Rhea" id="RHEA:18457"/>
        <dbReference type="ChEBI" id="CHEBI:15378"/>
        <dbReference type="ChEBI" id="CHEBI:15740"/>
        <dbReference type="ChEBI" id="CHEBI:58121"/>
        <dbReference type="ChEBI" id="CHEBI:58830"/>
        <dbReference type="EC" id="4.1.99.12"/>
    </reaction>
</comment>
<comment type="pathway">
    <text evidence="4 14">Cofactor biosynthesis; riboflavin biosynthesis; 2-hydroxy-3-oxobutyl phosphate from D-ribulose 5-phosphate: step 1/1.</text>
</comment>
<keyword evidence="12 14" id="KW-0464">Manganese</keyword>
<dbReference type="NCBIfam" id="TIGR00506">
    <property type="entry name" value="ribB"/>
    <property type="match status" value="1"/>
</dbReference>
<keyword evidence="9 14" id="KW-0686">Riboflavin biosynthesis</keyword>
<evidence type="ECO:0000256" key="12">
    <source>
        <dbReference type="ARBA" id="ARBA00023211"/>
    </source>
</evidence>
<feature type="binding site" evidence="14">
    <location>
        <position position="34"/>
    </location>
    <ligand>
        <name>D-ribulose 5-phosphate</name>
        <dbReference type="ChEBI" id="CHEBI:58121"/>
    </ligand>
</feature>
<evidence type="ECO:0000256" key="9">
    <source>
        <dbReference type="ARBA" id="ARBA00022619"/>
    </source>
</evidence>
<name>A0A1G5SCZ4_9PROT</name>
<dbReference type="PIRSF" id="PIRSF001259">
    <property type="entry name" value="RibA"/>
    <property type="match status" value="1"/>
</dbReference>
<dbReference type="RefSeq" id="WP_090285058.1">
    <property type="nucleotide sequence ID" value="NZ_FMWO01000041.1"/>
</dbReference>
<dbReference type="InterPro" id="IPR000422">
    <property type="entry name" value="DHBP_synthase_RibB"/>
</dbReference>
<sequence>MKPVVSSIEEILADFKAGKMVILVDEEDRENEGDLVLAADFVTPDAINFMAKHGRGLICLTLEEARCHQLKLPMMVTANHSPLGTNFTVSIEAASGVTTGISAADRSRTIQVAVKADARPEDLVQPGHIFPLKAQKGGVLVRAGHTEAGCDLARLSGLTEAAVICEILKDDGEMARLPDLIDFAAAHQLKIGTIADLIQHRNRTESLVARTAERLLQTAHGEFNLVAYHDKISGVTHLALVKGNVDTDSEVLVRVHEPVSIIDVLEIDDCTHAWSVHDAMALIARTGQGVIVLLSRKDDMHVLLERIMPAQLCLEDKSRPDLRNYGIGAQILRDLGVQKMRLLATPRRMPSMTGFGLEVTGYLESESDT</sequence>
<comment type="cofactor">
    <cofactor evidence="2">
        <name>Mn(2+)</name>
        <dbReference type="ChEBI" id="CHEBI:29035"/>
    </cofactor>
</comment>
<dbReference type="UniPathway" id="UPA00275">
    <property type="reaction ID" value="UER00399"/>
</dbReference>
<dbReference type="GO" id="GO:0000287">
    <property type="term" value="F:magnesium ion binding"/>
    <property type="evidence" value="ECO:0007669"/>
    <property type="project" value="UniProtKB-UniRule"/>
</dbReference>
<comment type="similarity">
    <text evidence="6">In the C-terminal section; belongs to the GTP cyclohydrolase II family.</text>
</comment>
<dbReference type="PANTHER" id="PTHR21327:SF34">
    <property type="entry name" value="3,4-DIHYDROXY-2-BUTANONE 4-PHOSPHATE SYNTHASE"/>
    <property type="match status" value="1"/>
</dbReference>
<evidence type="ECO:0000256" key="8">
    <source>
        <dbReference type="ARBA" id="ARBA00018836"/>
    </source>
</evidence>
<dbReference type="GO" id="GO:0008686">
    <property type="term" value="F:3,4-dihydroxy-2-butanone-4-phosphate synthase activity"/>
    <property type="evidence" value="ECO:0007669"/>
    <property type="project" value="UniProtKB-UniRule"/>
</dbReference>
<comment type="subunit">
    <text evidence="14">Homodimer.</text>
</comment>
<protein>
    <recommendedName>
        <fullName evidence="8 14">3,4-dihydroxy-2-butanone 4-phosphate synthase</fullName>
        <shortName evidence="14">DHBP synthase</shortName>
        <ecNumber evidence="7 14">4.1.99.12</ecNumber>
    </recommendedName>
</protein>
<dbReference type="InterPro" id="IPR017945">
    <property type="entry name" value="DHBP_synth_RibB-like_a/b_dom"/>
</dbReference>
<dbReference type="Proteomes" id="UP000198729">
    <property type="component" value="Unassembled WGS sequence"/>
</dbReference>
<dbReference type="FunFam" id="3.90.870.10:FF:000001">
    <property type="entry name" value="Riboflavin biosynthesis protein RibBA"/>
    <property type="match status" value="1"/>
</dbReference>
<feature type="binding site" evidence="14">
    <location>
        <position position="30"/>
    </location>
    <ligand>
        <name>Mg(2+)</name>
        <dbReference type="ChEBI" id="CHEBI:18420"/>
        <label>1</label>
    </ligand>
</feature>
<keyword evidence="10 14" id="KW-0479">Metal-binding</keyword>
<evidence type="ECO:0000313" key="17">
    <source>
        <dbReference type="Proteomes" id="UP000198729"/>
    </source>
</evidence>
<dbReference type="GO" id="GO:0005829">
    <property type="term" value="C:cytosol"/>
    <property type="evidence" value="ECO:0007669"/>
    <property type="project" value="TreeGrafter"/>
</dbReference>
<evidence type="ECO:0000256" key="1">
    <source>
        <dbReference type="ARBA" id="ARBA00000141"/>
    </source>
</evidence>
<evidence type="ECO:0000256" key="7">
    <source>
        <dbReference type="ARBA" id="ARBA00012153"/>
    </source>
</evidence>
<dbReference type="OrthoDB" id="9793111at2"/>
<evidence type="ECO:0000313" key="16">
    <source>
        <dbReference type="EMBL" id="SCZ85076.1"/>
    </source>
</evidence>
<dbReference type="SUPFAM" id="SSF55821">
    <property type="entry name" value="YrdC/RibB"/>
    <property type="match status" value="1"/>
</dbReference>
<feature type="binding site" evidence="14">
    <location>
        <begin position="29"/>
        <end position="30"/>
    </location>
    <ligand>
        <name>D-ribulose 5-phosphate</name>
        <dbReference type="ChEBI" id="CHEBI:58121"/>
    </ligand>
</feature>
<keyword evidence="13 14" id="KW-0456">Lyase</keyword>
<dbReference type="STRING" id="51642.NSMM_340012"/>
<comment type="similarity">
    <text evidence="5">In the N-terminal section; belongs to the DHBP synthase family.</text>
</comment>
<evidence type="ECO:0000256" key="6">
    <source>
        <dbReference type="ARBA" id="ARBA00008976"/>
    </source>
</evidence>
<dbReference type="GO" id="GO:0009231">
    <property type="term" value="P:riboflavin biosynthetic process"/>
    <property type="evidence" value="ECO:0007669"/>
    <property type="project" value="UniProtKB-UniRule"/>
</dbReference>
<dbReference type="NCBIfam" id="NF010626">
    <property type="entry name" value="PRK14019.1"/>
    <property type="match status" value="1"/>
</dbReference>
<evidence type="ECO:0000259" key="15">
    <source>
        <dbReference type="Pfam" id="PF00925"/>
    </source>
</evidence>
<feature type="binding site" evidence="14">
    <location>
        <begin position="142"/>
        <end position="146"/>
    </location>
    <ligand>
        <name>D-ribulose 5-phosphate</name>
        <dbReference type="ChEBI" id="CHEBI:58121"/>
    </ligand>
</feature>
<feature type="site" description="Essential for catalytic activity" evidence="14">
    <location>
        <position position="166"/>
    </location>
</feature>
<dbReference type="InterPro" id="IPR036144">
    <property type="entry name" value="RibA-like_sf"/>
</dbReference>
<feature type="domain" description="GTP cyclohydrolase II" evidence="15">
    <location>
        <begin position="210"/>
        <end position="363"/>
    </location>
</feature>
<dbReference type="Gene3D" id="3.40.50.10990">
    <property type="entry name" value="GTP cyclohydrolase II"/>
    <property type="match status" value="1"/>
</dbReference>
<feature type="binding site" evidence="14">
    <location>
        <position position="30"/>
    </location>
    <ligand>
        <name>Mg(2+)</name>
        <dbReference type="ChEBI" id="CHEBI:18420"/>
        <label>2</label>
    </ligand>
</feature>
<keyword evidence="17" id="KW-1185">Reference proteome</keyword>
<dbReference type="AlphaFoldDB" id="A0A1G5SCZ4"/>
<proteinExistence type="inferred from homology"/>
<dbReference type="GO" id="GO:0003935">
    <property type="term" value="F:GTP cyclohydrolase II activity"/>
    <property type="evidence" value="ECO:0007669"/>
    <property type="project" value="TreeGrafter"/>
</dbReference>
<evidence type="ECO:0000256" key="5">
    <source>
        <dbReference type="ARBA" id="ARBA00005520"/>
    </source>
</evidence>
<dbReference type="HAMAP" id="MF_00180">
    <property type="entry name" value="RibB"/>
    <property type="match status" value="1"/>
</dbReference>
<dbReference type="EC" id="4.1.99.12" evidence="7 14"/>
<evidence type="ECO:0000256" key="11">
    <source>
        <dbReference type="ARBA" id="ARBA00022842"/>
    </source>
</evidence>
<evidence type="ECO:0000256" key="14">
    <source>
        <dbReference type="HAMAP-Rule" id="MF_00180"/>
    </source>
</evidence>
<dbReference type="EMBL" id="FMWO01000041">
    <property type="protein sequence ID" value="SCZ85076.1"/>
    <property type="molecule type" value="Genomic_DNA"/>
</dbReference>
<comment type="function">
    <text evidence="3 14">Catalyzes the conversion of D-ribulose 5-phosphate to formate and 3,4-dihydroxy-2-butanone 4-phosphate.</text>
</comment>
<dbReference type="Gene3D" id="3.90.870.10">
    <property type="entry name" value="DHBP synthase"/>
    <property type="match status" value="1"/>
</dbReference>
<dbReference type="GO" id="GO:0030145">
    <property type="term" value="F:manganese ion binding"/>
    <property type="evidence" value="ECO:0007669"/>
    <property type="project" value="UniProtKB-UniRule"/>
</dbReference>
<dbReference type="Pfam" id="PF00925">
    <property type="entry name" value="GTP_cyclohydro2"/>
    <property type="match status" value="1"/>
</dbReference>
<dbReference type="InterPro" id="IPR032677">
    <property type="entry name" value="GTP_cyclohydro_II"/>
</dbReference>
<gene>
    <name evidence="14 16" type="primary">ribB</name>
    <name evidence="16" type="ORF">NSMM_340012</name>
</gene>
<reference evidence="16 17" key="1">
    <citation type="submission" date="2016-10" db="EMBL/GenBank/DDBJ databases">
        <authorList>
            <person name="de Groot N.N."/>
        </authorList>
    </citation>
    <scope>NUCLEOTIDE SEQUENCE [LARGE SCALE GENOMIC DNA]</scope>
    <source>
        <strain evidence="16">1</strain>
    </source>
</reference>
<feature type="site" description="Essential for catalytic activity" evidence="14">
    <location>
        <position position="128"/>
    </location>
</feature>
<comment type="cofactor">
    <cofactor evidence="14">
        <name>Mg(2+)</name>
        <dbReference type="ChEBI" id="CHEBI:18420"/>
    </cofactor>
    <cofactor evidence="14">
        <name>Mn(2+)</name>
        <dbReference type="ChEBI" id="CHEBI:29035"/>
    </cofactor>
    <text evidence="14">Binds 2 divalent metal cations per subunit. Magnesium or manganese.</text>
</comment>
<keyword evidence="11 14" id="KW-0460">Magnesium</keyword>
<evidence type="ECO:0000256" key="13">
    <source>
        <dbReference type="ARBA" id="ARBA00023239"/>
    </source>
</evidence>
<comment type="similarity">
    <text evidence="14">Belongs to the DHBP synthase family.</text>
</comment>
<evidence type="ECO:0000256" key="2">
    <source>
        <dbReference type="ARBA" id="ARBA00001936"/>
    </source>
</evidence>
<feature type="binding site" evidence="14">
    <location>
        <position position="145"/>
    </location>
    <ligand>
        <name>Mg(2+)</name>
        <dbReference type="ChEBI" id="CHEBI:18420"/>
        <label>2</label>
    </ligand>
</feature>
<dbReference type="Pfam" id="PF00926">
    <property type="entry name" value="DHBP_synthase"/>
    <property type="match status" value="1"/>
</dbReference>
<dbReference type="PANTHER" id="PTHR21327">
    <property type="entry name" value="GTP CYCLOHYDROLASE II-RELATED"/>
    <property type="match status" value="1"/>
</dbReference>
<evidence type="ECO:0000256" key="4">
    <source>
        <dbReference type="ARBA" id="ARBA00004904"/>
    </source>
</evidence>
<organism evidence="16 17">
    <name type="scientific">Nitrosomonas mobilis</name>
    <dbReference type="NCBI Taxonomy" id="51642"/>
    <lineage>
        <taxon>Bacteria</taxon>
        <taxon>Pseudomonadati</taxon>
        <taxon>Pseudomonadota</taxon>
        <taxon>Betaproteobacteria</taxon>
        <taxon>Nitrosomonadales</taxon>
        <taxon>Nitrosomonadaceae</taxon>
        <taxon>Nitrosomonas</taxon>
    </lineage>
</organism>
<evidence type="ECO:0000256" key="3">
    <source>
        <dbReference type="ARBA" id="ARBA00002284"/>
    </source>
</evidence>